<dbReference type="PANTHER" id="PTHR42753:SF2">
    <property type="entry name" value="PROLINE--TRNA LIGASE"/>
    <property type="match status" value="1"/>
</dbReference>
<dbReference type="InterPro" id="IPR045864">
    <property type="entry name" value="aa-tRNA-synth_II/BPL/LPL"/>
</dbReference>
<evidence type="ECO:0000256" key="3">
    <source>
        <dbReference type="ARBA" id="ARBA00022598"/>
    </source>
</evidence>
<gene>
    <name evidence="11" type="ORF">ACFR9S_07020</name>
</gene>
<protein>
    <recommendedName>
        <fullName evidence="2">proline--tRNA ligase</fullName>
        <ecNumber evidence="2">6.1.1.15</ecNumber>
    </recommendedName>
    <alternativeName>
        <fullName evidence="8">Prolyl-tRNA synthetase</fullName>
    </alternativeName>
</protein>
<keyword evidence="5" id="KW-0067">ATP-binding</keyword>
<evidence type="ECO:0000256" key="7">
    <source>
        <dbReference type="ARBA" id="ARBA00023146"/>
    </source>
</evidence>
<evidence type="ECO:0000256" key="9">
    <source>
        <dbReference type="ARBA" id="ARBA00047671"/>
    </source>
</evidence>
<dbReference type="AlphaFoldDB" id="A0ABD6B627"/>
<sequence length="253" mass="28103">MRRSDLFLPASRDRRGEGTEATELLVRAGLIREFGSGRWALTPAGQRIREKVVDRIRAGMRTVGGQEVALPGLQGRERWAQSGRWGAFEGEMFTLEDRDGRELCLAPSHEEGMVHLLDGVVRSYDELPLTLYQVGAKFRDDHARAGLLRCKEFTMKDAYSFHADEASLREGYREIRAAYERILADLGLEFVVADAANSVMGGERSEEFLAPVRDGTCDLLACTAEDCRFGLSDESPRYGEFAAGDDCPDCGGR</sequence>
<comment type="subcellular location">
    <subcellularLocation>
        <location evidence="1">Cytoplasm</location>
    </subcellularLocation>
</comment>
<name>A0ABD6B627_9EURY</name>
<keyword evidence="3 11" id="KW-0436">Ligase</keyword>
<dbReference type="GO" id="GO:0006412">
    <property type="term" value="P:translation"/>
    <property type="evidence" value="ECO:0007669"/>
    <property type="project" value="UniProtKB-KW"/>
</dbReference>
<dbReference type="RefSeq" id="WP_379818335.1">
    <property type="nucleotide sequence ID" value="NZ_JBHUDH010000062.1"/>
</dbReference>
<organism evidence="11 12">
    <name type="scientific">Halolamina salina</name>
    <dbReference type="NCBI Taxonomy" id="1220023"/>
    <lineage>
        <taxon>Archaea</taxon>
        <taxon>Methanobacteriati</taxon>
        <taxon>Methanobacteriota</taxon>
        <taxon>Stenosarchaea group</taxon>
        <taxon>Halobacteria</taxon>
        <taxon>Halobacteriales</taxon>
        <taxon>Haloferacaceae</taxon>
    </lineage>
</organism>
<keyword evidence="6" id="KW-0648">Protein biosynthesis</keyword>
<dbReference type="Pfam" id="PF00587">
    <property type="entry name" value="tRNA-synt_2b"/>
    <property type="match status" value="1"/>
</dbReference>
<comment type="catalytic activity">
    <reaction evidence="9">
        <text>tRNA(Pro) + L-proline + ATP = L-prolyl-tRNA(Pro) + AMP + diphosphate</text>
        <dbReference type="Rhea" id="RHEA:14305"/>
        <dbReference type="Rhea" id="RHEA-COMP:9700"/>
        <dbReference type="Rhea" id="RHEA-COMP:9702"/>
        <dbReference type="ChEBI" id="CHEBI:30616"/>
        <dbReference type="ChEBI" id="CHEBI:33019"/>
        <dbReference type="ChEBI" id="CHEBI:60039"/>
        <dbReference type="ChEBI" id="CHEBI:78442"/>
        <dbReference type="ChEBI" id="CHEBI:78532"/>
        <dbReference type="ChEBI" id="CHEBI:456215"/>
        <dbReference type="EC" id="6.1.1.15"/>
    </reaction>
</comment>
<feature type="non-terminal residue" evidence="11">
    <location>
        <position position="253"/>
    </location>
</feature>
<accession>A0ABD6B627</accession>
<dbReference type="GO" id="GO:0005524">
    <property type="term" value="F:ATP binding"/>
    <property type="evidence" value="ECO:0007669"/>
    <property type="project" value="UniProtKB-KW"/>
</dbReference>
<comment type="caution">
    <text evidence="11">The sequence shown here is derived from an EMBL/GenBank/DDBJ whole genome shotgun (WGS) entry which is preliminary data.</text>
</comment>
<dbReference type="GO" id="GO:0004827">
    <property type="term" value="F:proline-tRNA ligase activity"/>
    <property type="evidence" value="ECO:0007669"/>
    <property type="project" value="UniProtKB-EC"/>
</dbReference>
<dbReference type="PANTHER" id="PTHR42753">
    <property type="entry name" value="MITOCHONDRIAL RIBOSOME PROTEIN L39/PROLYL-TRNA LIGASE FAMILY MEMBER"/>
    <property type="match status" value="1"/>
</dbReference>
<evidence type="ECO:0000256" key="2">
    <source>
        <dbReference type="ARBA" id="ARBA00012831"/>
    </source>
</evidence>
<dbReference type="Proteomes" id="UP001597111">
    <property type="component" value="Unassembled WGS sequence"/>
</dbReference>
<keyword evidence="7" id="KW-0030">Aminoacyl-tRNA synthetase</keyword>
<evidence type="ECO:0000313" key="11">
    <source>
        <dbReference type="EMBL" id="MFD1526053.1"/>
    </source>
</evidence>
<keyword evidence="4" id="KW-0547">Nucleotide-binding</keyword>
<dbReference type="GO" id="GO:0005737">
    <property type="term" value="C:cytoplasm"/>
    <property type="evidence" value="ECO:0007669"/>
    <property type="project" value="UniProtKB-SubCell"/>
</dbReference>
<evidence type="ECO:0000256" key="1">
    <source>
        <dbReference type="ARBA" id="ARBA00004496"/>
    </source>
</evidence>
<dbReference type="PROSITE" id="PS50862">
    <property type="entry name" value="AA_TRNA_LIGASE_II"/>
    <property type="match status" value="1"/>
</dbReference>
<evidence type="ECO:0000256" key="8">
    <source>
        <dbReference type="ARBA" id="ARBA00029731"/>
    </source>
</evidence>
<dbReference type="InterPro" id="IPR002316">
    <property type="entry name" value="Pro-tRNA-ligase_IIa"/>
</dbReference>
<evidence type="ECO:0000256" key="5">
    <source>
        <dbReference type="ARBA" id="ARBA00022840"/>
    </source>
</evidence>
<evidence type="ECO:0000256" key="4">
    <source>
        <dbReference type="ARBA" id="ARBA00022741"/>
    </source>
</evidence>
<dbReference type="InterPro" id="IPR050062">
    <property type="entry name" value="Pro-tRNA_synthetase"/>
</dbReference>
<dbReference type="InterPro" id="IPR006195">
    <property type="entry name" value="aa-tRNA-synth_II"/>
</dbReference>
<keyword evidence="12" id="KW-1185">Reference proteome</keyword>
<evidence type="ECO:0000313" key="12">
    <source>
        <dbReference type="Proteomes" id="UP001597111"/>
    </source>
</evidence>
<dbReference type="Gene3D" id="3.30.930.10">
    <property type="entry name" value="Bira Bifunctional Protein, Domain 2"/>
    <property type="match status" value="1"/>
</dbReference>
<proteinExistence type="predicted"/>
<dbReference type="EMBL" id="JBHUDH010000062">
    <property type="protein sequence ID" value="MFD1526053.1"/>
    <property type="molecule type" value="Genomic_DNA"/>
</dbReference>
<evidence type="ECO:0000256" key="6">
    <source>
        <dbReference type="ARBA" id="ARBA00022917"/>
    </source>
</evidence>
<dbReference type="SUPFAM" id="SSF55681">
    <property type="entry name" value="Class II aaRS and biotin synthetases"/>
    <property type="match status" value="1"/>
</dbReference>
<evidence type="ECO:0000259" key="10">
    <source>
        <dbReference type="PROSITE" id="PS50862"/>
    </source>
</evidence>
<feature type="domain" description="Aminoacyl-transfer RNA synthetases class-II family profile" evidence="10">
    <location>
        <begin position="32"/>
        <end position="213"/>
    </location>
</feature>
<reference evidence="11 12" key="1">
    <citation type="journal article" date="2019" name="Int. J. Syst. Evol. Microbiol.">
        <title>The Global Catalogue of Microorganisms (GCM) 10K type strain sequencing project: providing services to taxonomists for standard genome sequencing and annotation.</title>
        <authorList>
            <consortium name="The Broad Institute Genomics Platform"/>
            <consortium name="The Broad Institute Genome Sequencing Center for Infectious Disease"/>
            <person name="Wu L."/>
            <person name="Ma J."/>
        </authorList>
    </citation>
    <scope>NUCLEOTIDE SEQUENCE [LARGE SCALE GENOMIC DNA]</scope>
    <source>
        <strain evidence="11 12">CGMCC 1.12285</strain>
    </source>
</reference>
<dbReference type="EC" id="6.1.1.15" evidence="2"/>
<dbReference type="InterPro" id="IPR002314">
    <property type="entry name" value="aa-tRNA-synt_IIb"/>
</dbReference>
<dbReference type="PRINTS" id="PR01046">
    <property type="entry name" value="TRNASYNTHPRO"/>
</dbReference>